<evidence type="ECO:0008006" key="3">
    <source>
        <dbReference type="Google" id="ProtNLM"/>
    </source>
</evidence>
<keyword evidence="2" id="KW-1185">Reference proteome</keyword>
<dbReference type="EMBL" id="CP071503">
    <property type="protein sequence ID" value="QSX33839.1"/>
    <property type="molecule type" value="Genomic_DNA"/>
</dbReference>
<evidence type="ECO:0000313" key="1">
    <source>
        <dbReference type="EMBL" id="QSX33839.1"/>
    </source>
</evidence>
<proteinExistence type="predicted"/>
<accession>A0ABX7QQU7</accession>
<reference evidence="1 2" key="1">
    <citation type="submission" date="2021-03" db="EMBL/GenBank/DDBJ databases">
        <title>Novel species identification of genus Shewanella.</title>
        <authorList>
            <person name="Liu G."/>
            <person name="Zhang Q."/>
        </authorList>
    </citation>
    <scope>NUCLEOTIDE SEQUENCE [LARGE SCALE GENOMIC DNA]</scope>
    <source>
        <strain evidence="1 2">FJAT-51800</strain>
    </source>
</reference>
<gene>
    <name evidence="1" type="ORF">JYB87_00870</name>
</gene>
<organism evidence="1 2">
    <name type="scientific">Shewanella avicenniae</name>
    <dbReference type="NCBI Taxonomy" id="2814294"/>
    <lineage>
        <taxon>Bacteria</taxon>
        <taxon>Pseudomonadati</taxon>
        <taxon>Pseudomonadota</taxon>
        <taxon>Gammaproteobacteria</taxon>
        <taxon>Alteromonadales</taxon>
        <taxon>Shewanellaceae</taxon>
        <taxon>Shewanella</taxon>
    </lineage>
</organism>
<dbReference type="RefSeq" id="WP_207355047.1">
    <property type="nucleotide sequence ID" value="NZ_CP071503.1"/>
</dbReference>
<sequence length="204" mass="23307">MSEHYLSQPIGEYLLQHHSGPLDSEVDHPNLNLAGRRGRPRQIDFCLSSKDKNRLTTAFELKWVGEGPFDKQRVVDDMLRLEALRNAESQHVYRYFLVAGDETSFACNFQNSQANLGSGGGRVDFFSEFLDFVNSHDKTVDVTSLSAPQREACDEFSSYYQSPCPRRFVTQRVYGTTMSGFSVYIWRIRSTKHRTTLPQAPTQP</sequence>
<protein>
    <recommendedName>
        <fullName evidence="3">PD-(D/E)XK nuclease superfamily protein</fullName>
    </recommendedName>
</protein>
<name>A0ABX7QQU7_9GAMM</name>
<dbReference type="Proteomes" id="UP000662770">
    <property type="component" value="Chromosome"/>
</dbReference>
<evidence type="ECO:0000313" key="2">
    <source>
        <dbReference type="Proteomes" id="UP000662770"/>
    </source>
</evidence>